<keyword evidence="4" id="KW-0862">Zinc</keyword>
<evidence type="ECO:0000256" key="5">
    <source>
        <dbReference type="ARBA" id="ARBA00023242"/>
    </source>
</evidence>
<evidence type="ECO:0000313" key="9">
    <source>
        <dbReference type="Proteomes" id="UP000694557"/>
    </source>
</evidence>
<feature type="region of interest" description="Disordered" evidence="6">
    <location>
        <begin position="256"/>
        <end position="276"/>
    </location>
</feature>
<reference evidence="8" key="2">
    <citation type="submission" date="2025-09" db="UniProtKB">
        <authorList>
            <consortium name="Ensembl"/>
        </authorList>
    </citation>
    <scope>IDENTIFICATION</scope>
</reference>
<evidence type="ECO:0000256" key="1">
    <source>
        <dbReference type="ARBA" id="ARBA00004123"/>
    </source>
</evidence>
<feature type="domain" description="PHD-type" evidence="7">
    <location>
        <begin position="9"/>
        <end position="127"/>
    </location>
</feature>
<feature type="compositionally biased region" description="Polar residues" evidence="6">
    <location>
        <begin position="141"/>
        <end position="161"/>
    </location>
</feature>
<dbReference type="PROSITE" id="PS51805">
    <property type="entry name" value="EPHD"/>
    <property type="match status" value="1"/>
</dbReference>
<protein>
    <submittedName>
        <fullName evidence="8">PHD finger protein 11-like</fullName>
    </submittedName>
</protein>
<reference evidence="8" key="1">
    <citation type="submission" date="2025-08" db="UniProtKB">
        <authorList>
            <consortium name="Ensembl"/>
        </authorList>
    </citation>
    <scope>IDENTIFICATION</scope>
</reference>
<dbReference type="PANTHER" id="PTHR12420">
    <property type="entry name" value="PHD FINGER PROTEIN"/>
    <property type="match status" value="1"/>
</dbReference>
<proteinExistence type="predicted"/>
<feature type="compositionally biased region" description="Basic residues" evidence="6">
    <location>
        <begin position="186"/>
        <end position="198"/>
    </location>
</feature>
<evidence type="ECO:0000256" key="6">
    <source>
        <dbReference type="SAM" id="MobiDB-lite"/>
    </source>
</evidence>
<evidence type="ECO:0000313" key="8">
    <source>
        <dbReference type="Ensembl" id="ENSOKIP00005084457.1"/>
    </source>
</evidence>
<keyword evidence="3" id="KW-0863">Zinc-finger</keyword>
<evidence type="ECO:0000259" key="7">
    <source>
        <dbReference type="PROSITE" id="PS51805"/>
    </source>
</evidence>
<accession>A0A8C7JAT9</accession>
<dbReference type="AlphaFoldDB" id="A0A8C7JAT9"/>
<dbReference type="RefSeq" id="XP_031655923.1">
    <property type="nucleotide sequence ID" value="XM_031800063.1"/>
</dbReference>
<dbReference type="GO" id="GO:0008270">
    <property type="term" value="F:zinc ion binding"/>
    <property type="evidence" value="ECO:0007669"/>
    <property type="project" value="UniProtKB-KW"/>
</dbReference>
<keyword evidence="9" id="KW-1185">Reference proteome</keyword>
<dbReference type="InterPro" id="IPR051188">
    <property type="entry name" value="PHD-type_Zinc_Finger"/>
</dbReference>
<name>A0A8C7JAT9_ONCKI</name>
<dbReference type="PANTHER" id="PTHR12420:SF4">
    <property type="entry name" value="PHD FINGER PROTEIN 11"/>
    <property type="match status" value="1"/>
</dbReference>
<feature type="region of interest" description="Disordered" evidence="6">
    <location>
        <begin position="141"/>
        <end position="213"/>
    </location>
</feature>
<evidence type="ECO:0000256" key="2">
    <source>
        <dbReference type="ARBA" id="ARBA00022723"/>
    </source>
</evidence>
<dbReference type="Gene3D" id="3.30.40.10">
    <property type="entry name" value="Zinc/RING finger domain, C3HC4 (zinc finger)"/>
    <property type="match status" value="1"/>
</dbReference>
<evidence type="ECO:0000256" key="4">
    <source>
        <dbReference type="ARBA" id="ARBA00022833"/>
    </source>
</evidence>
<dbReference type="Ensembl" id="ENSOKIT00005090251.1">
    <property type="protein sequence ID" value="ENSOKIP00005084457.1"/>
    <property type="gene ID" value="ENSOKIG00005036748.1"/>
</dbReference>
<evidence type="ECO:0000256" key="3">
    <source>
        <dbReference type="ARBA" id="ARBA00022771"/>
    </source>
</evidence>
<organism evidence="8 9">
    <name type="scientific">Oncorhynchus kisutch</name>
    <name type="common">Coho salmon</name>
    <name type="synonym">Salmo kisutch</name>
    <dbReference type="NCBI Taxonomy" id="8019"/>
    <lineage>
        <taxon>Eukaryota</taxon>
        <taxon>Metazoa</taxon>
        <taxon>Chordata</taxon>
        <taxon>Craniata</taxon>
        <taxon>Vertebrata</taxon>
        <taxon>Euteleostomi</taxon>
        <taxon>Actinopterygii</taxon>
        <taxon>Neopterygii</taxon>
        <taxon>Teleostei</taxon>
        <taxon>Protacanthopterygii</taxon>
        <taxon>Salmoniformes</taxon>
        <taxon>Salmonidae</taxon>
        <taxon>Salmoninae</taxon>
        <taxon>Oncorhynchus</taxon>
    </lineage>
</organism>
<keyword evidence="5" id="KW-0539">Nucleus</keyword>
<dbReference type="InterPro" id="IPR034732">
    <property type="entry name" value="EPHD"/>
</dbReference>
<dbReference type="GO" id="GO:0005634">
    <property type="term" value="C:nucleus"/>
    <property type="evidence" value="ECO:0007669"/>
    <property type="project" value="UniProtKB-SubCell"/>
</dbReference>
<keyword evidence="2" id="KW-0479">Metal-binding</keyword>
<dbReference type="GeneID" id="109870287"/>
<dbReference type="InterPro" id="IPR013083">
    <property type="entry name" value="Znf_RING/FYVE/PHD"/>
</dbReference>
<dbReference type="Pfam" id="PF13771">
    <property type="entry name" value="zf-HC5HC2H"/>
    <property type="match status" value="1"/>
</dbReference>
<dbReference type="SMART" id="SM00249">
    <property type="entry name" value="PHD"/>
    <property type="match status" value="1"/>
</dbReference>
<gene>
    <name evidence="8" type="primary">LOC109870287</name>
</gene>
<dbReference type="Proteomes" id="UP000694557">
    <property type="component" value="Unassembled WGS sequence"/>
</dbReference>
<comment type="subcellular location">
    <subcellularLocation>
        <location evidence="1">Nucleus</location>
    </subcellularLocation>
</comment>
<dbReference type="InterPro" id="IPR001965">
    <property type="entry name" value="Znf_PHD"/>
</dbReference>
<sequence length="596" mass="66424">MGTDQHGKKVQCVLCLTSEENRTTGPLSTKGSITAHQNCLLYSSGIICQNSPEFDNLFGFSVEDVLNELKRGNRLYCYRCKKKGATVGCEVKRCKKSYHYPCAVRDGAQNVDDHTEEKFTLYCLKHNLAIAATNETVSRALSTNGDSDTTMNNNGETSPKSLQKELKGLDAVAGPSSYHSDSNMSSKRRQKQTPKRRLSCSGTPEVESSKKSRKWSKIIQNGFSNSDGVVNGIDMELAPLESDLEDSVLSEHRNPAEALTRGCQPEPEHRDESDGDQTVIDSVSYTTRTILVQHFLWHYRVSILVLNYWFDHYCVSILVLNYWFDHYCVFILVLNYWFDHYCVSILVLNYWFDHYCVSILVLNYWFDHYCVSILVLNYWFDHYCISILDAESQSLLLPVMLCVVSEEPSQDTNLSVCSSQPCSVASHGSPVLSGRQGSSLTLGPISSVHSGPLNVTNTPTRTSPPVSPVPPDYCFTPVSSPHSVSNHPLAGPGGLGSPIGSGSDSAASRVFWRRCNEAGCTQSIFTTFFSDMVSISNRILSDKASQEDYDLSLRVMEASGKLPQMLSEQEREFKKKQMELQSATAAIRDARSALKR</sequence>
<dbReference type="GeneTree" id="ENSGT00950000182865"/>